<keyword evidence="4" id="KW-1185">Reference proteome</keyword>
<reference evidence="2" key="1">
    <citation type="submission" date="2021-02" db="EMBL/GenBank/DDBJ databases">
        <authorList>
            <person name="Nowell W R."/>
        </authorList>
    </citation>
    <scope>NUCLEOTIDE SEQUENCE</scope>
</reference>
<dbReference type="EMBL" id="CAJOBC010008725">
    <property type="protein sequence ID" value="CAF3969232.1"/>
    <property type="molecule type" value="Genomic_DNA"/>
</dbReference>
<dbReference type="PROSITE" id="PS51996">
    <property type="entry name" value="TR_MART"/>
    <property type="match status" value="1"/>
</dbReference>
<evidence type="ECO:0000259" key="1">
    <source>
        <dbReference type="Pfam" id="PF03496"/>
    </source>
</evidence>
<sequence>MSASRLDKPCYFLIVSFPATDEGYISGQMKQIDEYERDYHSDQAIEWYTKDSFVYRLINKALRTQDLDLLYMLRFHVRDLSKCLRKKHQELYELGVDIDMDELTLYRGQSGVNIVKEYENSIGKIISTNGYLSTTLTKEVAKVFGAIGQQ</sequence>
<evidence type="ECO:0000313" key="3">
    <source>
        <dbReference type="EMBL" id="CAF3969232.1"/>
    </source>
</evidence>
<organism evidence="2 4">
    <name type="scientific">Didymodactylos carnosus</name>
    <dbReference type="NCBI Taxonomy" id="1234261"/>
    <lineage>
        <taxon>Eukaryota</taxon>
        <taxon>Metazoa</taxon>
        <taxon>Spiralia</taxon>
        <taxon>Gnathifera</taxon>
        <taxon>Rotifera</taxon>
        <taxon>Eurotatoria</taxon>
        <taxon>Bdelloidea</taxon>
        <taxon>Philodinida</taxon>
        <taxon>Philodinidae</taxon>
        <taxon>Didymodactylos</taxon>
    </lineage>
</organism>
<dbReference type="SUPFAM" id="SSF56399">
    <property type="entry name" value="ADP-ribosylation"/>
    <property type="match status" value="1"/>
</dbReference>
<dbReference type="InterPro" id="IPR003540">
    <property type="entry name" value="ADP-ribosyltransferase"/>
</dbReference>
<name>A0A814WQN6_9BILA</name>
<dbReference type="Proteomes" id="UP000681722">
    <property type="component" value="Unassembled WGS sequence"/>
</dbReference>
<dbReference type="OrthoDB" id="10135619at2759"/>
<evidence type="ECO:0000313" key="2">
    <source>
        <dbReference type="EMBL" id="CAF1204900.1"/>
    </source>
</evidence>
<comment type="caution">
    <text evidence="2">The sequence shown here is derived from an EMBL/GenBank/DDBJ whole genome shotgun (WGS) entry which is preliminary data.</text>
</comment>
<dbReference type="Gene3D" id="3.90.176.10">
    <property type="entry name" value="Toxin ADP-ribosyltransferase, Chain A, domain 1"/>
    <property type="match status" value="1"/>
</dbReference>
<dbReference type="AlphaFoldDB" id="A0A814WQN6"/>
<protein>
    <recommendedName>
        <fullName evidence="1">ADP ribosyltransferase domain-containing protein</fullName>
    </recommendedName>
</protein>
<evidence type="ECO:0000313" key="4">
    <source>
        <dbReference type="Proteomes" id="UP000663829"/>
    </source>
</evidence>
<accession>A0A814WQN6</accession>
<dbReference type="Proteomes" id="UP000663829">
    <property type="component" value="Unassembled WGS sequence"/>
</dbReference>
<dbReference type="GO" id="GO:0016779">
    <property type="term" value="F:nucleotidyltransferase activity"/>
    <property type="evidence" value="ECO:0007669"/>
    <property type="project" value="UniProtKB-KW"/>
</dbReference>
<proteinExistence type="predicted"/>
<dbReference type="Pfam" id="PF03496">
    <property type="entry name" value="ADPrib_exo_Tox"/>
    <property type="match status" value="1"/>
</dbReference>
<feature type="domain" description="ADP ribosyltransferase" evidence="1">
    <location>
        <begin position="40"/>
        <end position="145"/>
    </location>
</feature>
<gene>
    <name evidence="2" type="ORF">GPM918_LOCUS23912</name>
    <name evidence="3" type="ORF">SRO942_LOCUS23912</name>
</gene>
<dbReference type="EMBL" id="CAJNOQ010008723">
    <property type="protein sequence ID" value="CAF1204900.1"/>
    <property type="molecule type" value="Genomic_DNA"/>
</dbReference>
<dbReference type="GO" id="GO:0106274">
    <property type="term" value="F:NAD+-protein-arginine ADP-ribosyltransferase activity"/>
    <property type="evidence" value="ECO:0007669"/>
    <property type="project" value="UniProtKB-EC"/>
</dbReference>